<evidence type="ECO:0000313" key="3">
    <source>
        <dbReference type="Proteomes" id="UP000765509"/>
    </source>
</evidence>
<gene>
    <name evidence="2" type="ORF">O181_089977</name>
</gene>
<protein>
    <submittedName>
        <fullName evidence="2">Uncharacterized protein</fullName>
    </submittedName>
</protein>
<dbReference type="AlphaFoldDB" id="A0A9Q3IUM7"/>
<evidence type="ECO:0000313" key="2">
    <source>
        <dbReference type="EMBL" id="MBW0550262.1"/>
    </source>
</evidence>
<name>A0A9Q3IUM7_9BASI</name>
<organism evidence="2 3">
    <name type="scientific">Austropuccinia psidii MF-1</name>
    <dbReference type="NCBI Taxonomy" id="1389203"/>
    <lineage>
        <taxon>Eukaryota</taxon>
        <taxon>Fungi</taxon>
        <taxon>Dikarya</taxon>
        <taxon>Basidiomycota</taxon>
        <taxon>Pucciniomycotina</taxon>
        <taxon>Pucciniomycetes</taxon>
        <taxon>Pucciniales</taxon>
        <taxon>Sphaerophragmiaceae</taxon>
        <taxon>Austropuccinia</taxon>
    </lineage>
</organism>
<evidence type="ECO:0000256" key="1">
    <source>
        <dbReference type="SAM" id="SignalP"/>
    </source>
</evidence>
<comment type="caution">
    <text evidence="2">The sequence shown here is derived from an EMBL/GenBank/DDBJ whole genome shotgun (WGS) entry which is preliminary data.</text>
</comment>
<dbReference type="EMBL" id="AVOT02055786">
    <property type="protein sequence ID" value="MBW0550262.1"/>
    <property type="molecule type" value="Genomic_DNA"/>
</dbReference>
<keyword evidence="3" id="KW-1185">Reference proteome</keyword>
<feature type="chain" id="PRO_5040395505" evidence="1">
    <location>
        <begin position="20"/>
        <end position="147"/>
    </location>
</feature>
<reference evidence="2" key="1">
    <citation type="submission" date="2021-03" db="EMBL/GenBank/DDBJ databases">
        <title>Draft genome sequence of rust myrtle Austropuccinia psidii MF-1, a brazilian biotype.</title>
        <authorList>
            <person name="Quecine M.C."/>
            <person name="Pachon D.M.R."/>
            <person name="Bonatelli M.L."/>
            <person name="Correr F.H."/>
            <person name="Franceschini L.M."/>
            <person name="Leite T.F."/>
            <person name="Margarido G.R.A."/>
            <person name="Almeida C.A."/>
            <person name="Ferrarezi J.A."/>
            <person name="Labate C.A."/>
        </authorList>
    </citation>
    <scope>NUCLEOTIDE SEQUENCE</scope>
    <source>
        <strain evidence="2">MF-1</strain>
    </source>
</reference>
<sequence>MRLAVALITLSAYFAGVSSTAYSHGVQKFTEKNSPARWSLTGFDVPLTENFGVTLGGAGVKRATCSPVVKDLANNWVPCQGSLSTKFKYDTSTKAIYLHTNLTGNPSTGLLYTIMEGYYVYKGTENIVEVPVLTSEGFYSNPKKGSS</sequence>
<keyword evidence="1" id="KW-0732">Signal</keyword>
<dbReference type="Proteomes" id="UP000765509">
    <property type="component" value="Unassembled WGS sequence"/>
</dbReference>
<proteinExistence type="predicted"/>
<accession>A0A9Q3IUM7</accession>
<feature type="signal peptide" evidence="1">
    <location>
        <begin position="1"/>
        <end position="19"/>
    </location>
</feature>